<evidence type="ECO:0000313" key="2">
    <source>
        <dbReference type="Proteomes" id="UP000041314"/>
    </source>
</evidence>
<accession>A0A655BKU7</accession>
<protein>
    <submittedName>
        <fullName evidence="1">Uncharacterized protein</fullName>
    </submittedName>
</protein>
<name>A0A655BKU7_SALET</name>
<reference evidence="1 2" key="1">
    <citation type="submission" date="2015-03" db="EMBL/GenBank/DDBJ databases">
        <authorList>
            <consortium name="Pathogen Informatics"/>
        </authorList>
    </citation>
    <scope>NUCLEOTIDE SEQUENCE [LARGE SCALE GENOMIC DNA]</scope>
    <source>
        <strain evidence="1 2">A1104</strain>
    </source>
</reference>
<sequence length="154" mass="17093">MQYDQRTLLDGFTVQLEVDGADHLVFLQRRVQFCGIQYIARFQIFHAAARDRQVNVFINAQRGAIGITKPGGFRGELFTSLQRINGFKETEAPRQQFFAFCFTAFIGPSAHHGGNQSHLAFGCGSDQIIARFAGMAGFDAVHIQAVIPQQTVTV</sequence>
<dbReference type="AlphaFoldDB" id="A0A655BKU7"/>
<organism evidence="1 2">
    <name type="scientific">Salmonella enterica subsp. enterica serovar Bovismorbificans</name>
    <dbReference type="NCBI Taxonomy" id="58097"/>
    <lineage>
        <taxon>Bacteria</taxon>
        <taxon>Pseudomonadati</taxon>
        <taxon>Pseudomonadota</taxon>
        <taxon>Gammaproteobacteria</taxon>
        <taxon>Enterobacterales</taxon>
        <taxon>Enterobacteriaceae</taxon>
        <taxon>Salmonella</taxon>
    </lineage>
</organism>
<gene>
    <name evidence="1" type="ORF">ERS008198_00129</name>
</gene>
<proteinExistence type="predicted"/>
<dbReference type="Proteomes" id="UP000041314">
    <property type="component" value="Unassembled WGS sequence"/>
</dbReference>
<evidence type="ECO:0000313" key="1">
    <source>
        <dbReference type="EMBL" id="CNT55759.1"/>
    </source>
</evidence>
<dbReference type="EMBL" id="CQPA01000001">
    <property type="protein sequence ID" value="CNT55759.1"/>
    <property type="molecule type" value="Genomic_DNA"/>
</dbReference>